<dbReference type="EMBL" id="WKPO01000008">
    <property type="protein sequence ID" value="MSB48555.1"/>
    <property type="molecule type" value="Genomic_DNA"/>
</dbReference>
<gene>
    <name evidence="2" type="ORF">GKE90_07550</name>
    <name evidence="1" type="ORF">PNE06_04060</name>
</gene>
<dbReference type="Proteomes" id="UP001211173">
    <property type="component" value="Unassembled WGS sequence"/>
</dbReference>
<organism evidence="2 3">
    <name type="scientific">Flavonifractor plautii</name>
    <name type="common">Fusobacterium plautii</name>
    <dbReference type="NCBI Taxonomy" id="292800"/>
    <lineage>
        <taxon>Bacteria</taxon>
        <taxon>Bacillati</taxon>
        <taxon>Bacillota</taxon>
        <taxon>Clostridia</taxon>
        <taxon>Eubacteriales</taxon>
        <taxon>Oscillospiraceae</taxon>
        <taxon>Flavonifractor</taxon>
    </lineage>
</organism>
<dbReference type="EMBL" id="JAQLWV010000004">
    <property type="protein sequence ID" value="MDB7932241.1"/>
    <property type="molecule type" value="Genomic_DNA"/>
</dbReference>
<reference evidence="1" key="2">
    <citation type="submission" date="2023-01" db="EMBL/GenBank/DDBJ databases">
        <title>Human gut microbiome strain richness.</title>
        <authorList>
            <person name="Chen-Liaw A."/>
        </authorList>
    </citation>
    <scope>NUCLEOTIDE SEQUENCE</scope>
    <source>
        <strain evidence="1">1001287st1_F4_1001285I_161205</strain>
    </source>
</reference>
<evidence type="ECO:0000313" key="3">
    <source>
        <dbReference type="Proteomes" id="UP000429811"/>
    </source>
</evidence>
<sequence length="104" mass="11303">MRHHITVLQGLCREGDLEEARTYLETLSRRPELSRSSGCTVHPAVDAVLTAMLARGAEAGVRSEVKVELPPKLSIPDSDLCPLLMNLLENALEANEKAPEGADK</sequence>
<evidence type="ECO:0000313" key="1">
    <source>
        <dbReference type="EMBL" id="MDB7932241.1"/>
    </source>
</evidence>
<proteinExistence type="predicted"/>
<name>A0A6I2RCY6_FLAPL</name>
<dbReference type="Proteomes" id="UP000429811">
    <property type="component" value="Unassembled WGS sequence"/>
</dbReference>
<dbReference type="AlphaFoldDB" id="A0A6I2RCY6"/>
<protein>
    <submittedName>
        <fullName evidence="2">Uncharacterized protein</fullName>
    </submittedName>
</protein>
<reference evidence="2 3" key="1">
    <citation type="journal article" date="2019" name="Nat. Med.">
        <title>A library of human gut bacterial isolates paired with longitudinal multiomics data enables mechanistic microbiome research.</title>
        <authorList>
            <person name="Poyet M."/>
            <person name="Groussin M."/>
            <person name="Gibbons S.M."/>
            <person name="Avila-Pacheco J."/>
            <person name="Jiang X."/>
            <person name="Kearney S.M."/>
            <person name="Perrotta A.R."/>
            <person name="Berdy B."/>
            <person name="Zhao S."/>
            <person name="Lieberman T.D."/>
            <person name="Swanson P.K."/>
            <person name="Smith M."/>
            <person name="Roesemann S."/>
            <person name="Alexander J.E."/>
            <person name="Rich S.A."/>
            <person name="Livny J."/>
            <person name="Vlamakis H."/>
            <person name="Clish C."/>
            <person name="Bullock K."/>
            <person name="Deik A."/>
            <person name="Scott J."/>
            <person name="Pierce K.A."/>
            <person name="Xavier R.J."/>
            <person name="Alm E.J."/>
        </authorList>
    </citation>
    <scope>NUCLEOTIDE SEQUENCE [LARGE SCALE GENOMIC DNA]</scope>
    <source>
        <strain evidence="2 3">BIOML-A5</strain>
    </source>
</reference>
<accession>A0A6I2RCY6</accession>
<evidence type="ECO:0000313" key="2">
    <source>
        <dbReference type="EMBL" id="MSB48555.1"/>
    </source>
</evidence>
<dbReference type="RefSeq" id="WP_131971086.1">
    <property type="nucleotide sequence ID" value="NZ_BAABXT010000001.1"/>
</dbReference>
<comment type="caution">
    <text evidence="2">The sequence shown here is derived from an EMBL/GenBank/DDBJ whole genome shotgun (WGS) entry which is preliminary data.</text>
</comment>